<accession>A0A2W5PMB0</accession>
<comment type="caution">
    <text evidence="1">The sequence shown here is derived from an EMBL/GenBank/DDBJ whole genome shotgun (WGS) entry which is preliminary data.</text>
</comment>
<dbReference type="Gene3D" id="3.40.50.1000">
    <property type="entry name" value="HAD superfamily/HAD-like"/>
    <property type="match status" value="1"/>
</dbReference>
<proteinExistence type="predicted"/>
<dbReference type="SUPFAM" id="SSF56784">
    <property type="entry name" value="HAD-like"/>
    <property type="match status" value="1"/>
</dbReference>
<dbReference type="AlphaFoldDB" id="A0A2W5PMB0"/>
<dbReference type="InterPro" id="IPR023214">
    <property type="entry name" value="HAD_sf"/>
</dbReference>
<dbReference type="InterPro" id="IPR036412">
    <property type="entry name" value="HAD-like_sf"/>
</dbReference>
<name>A0A2W5PMB0_9BACT</name>
<sequence length="271" mass="31398">MEQGLLHGSGTDRPHEIPRACQKTFIHGDIQGQSACAFFRFAQRRQYAILLRRYRHRATERRRANVPVKYIFWDSDNTLVDTATHHWRKHFETLKSHGIHLDDKWQERIYTNNGSQNWDWISSELGLNLPREQYLDEIDAWYYRHIEDITIRPGILEALDMFKDLPMAVVSNGRRRSVMAALEGKNLTPHFKFILCIEDYEGRKPQPAPYLAAKTKMQQITGLSIDPKDCLVIEDDPKGVEAGTAAGMNVIHRAVGDDNVAQFLSNLKHYR</sequence>
<evidence type="ECO:0000313" key="2">
    <source>
        <dbReference type="Proteomes" id="UP000249417"/>
    </source>
</evidence>
<dbReference type="PANTHER" id="PTHR18901">
    <property type="entry name" value="2-DEOXYGLUCOSE-6-PHOSPHATE PHOSPHATASE 2"/>
    <property type="match status" value="1"/>
</dbReference>
<dbReference type="CDD" id="cd07505">
    <property type="entry name" value="HAD_BPGM-like"/>
    <property type="match status" value="1"/>
</dbReference>
<dbReference type="SFLD" id="SFLDS00003">
    <property type="entry name" value="Haloacid_Dehalogenase"/>
    <property type="match status" value="1"/>
</dbReference>
<dbReference type="InterPro" id="IPR041492">
    <property type="entry name" value="HAD_2"/>
</dbReference>
<dbReference type="SFLD" id="SFLDG01129">
    <property type="entry name" value="C1.5:_HAD__Beta-PGM__Phosphata"/>
    <property type="match status" value="1"/>
</dbReference>
<dbReference type="InterPro" id="IPR006439">
    <property type="entry name" value="HAD-SF_hydro_IA"/>
</dbReference>
<dbReference type="InterPro" id="IPR023198">
    <property type="entry name" value="PGP-like_dom2"/>
</dbReference>
<reference evidence="1 2" key="1">
    <citation type="submission" date="2017-08" db="EMBL/GenBank/DDBJ databases">
        <title>Infants hospitalized years apart are colonized by the same room-sourced microbial strains.</title>
        <authorList>
            <person name="Brooks B."/>
            <person name="Olm M.R."/>
            <person name="Firek B.A."/>
            <person name="Baker R."/>
            <person name="Thomas B.C."/>
            <person name="Morowitz M.J."/>
            <person name="Banfield J.F."/>
        </authorList>
    </citation>
    <scope>NUCLEOTIDE SEQUENCE [LARGE SCALE GENOMIC DNA]</scope>
    <source>
        <strain evidence="1">S2_005_002_R2_29</strain>
    </source>
</reference>
<dbReference type="EMBL" id="QFQB01000039">
    <property type="protein sequence ID" value="PZQ45777.1"/>
    <property type="molecule type" value="Genomic_DNA"/>
</dbReference>
<dbReference type="Proteomes" id="UP000249417">
    <property type="component" value="Unassembled WGS sequence"/>
</dbReference>
<organism evidence="1 2">
    <name type="scientific">Micavibrio aeruginosavorus</name>
    <dbReference type="NCBI Taxonomy" id="349221"/>
    <lineage>
        <taxon>Bacteria</taxon>
        <taxon>Pseudomonadati</taxon>
        <taxon>Bdellovibrionota</taxon>
        <taxon>Bdellovibrionia</taxon>
        <taxon>Bdellovibrionales</taxon>
        <taxon>Pseudobdellovibrionaceae</taxon>
        <taxon>Micavibrio</taxon>
    </lineage>
</organism>
<dbReference type="Pfam" id="PF13419">
    <property type="entry name" value="HAD_2"/>
    <property type="match status" value="1"/>
</dbReference>
<protein>
    <submittedName>
        <fullName evidence="1">HAD family phosphatase</fullName>
    </submittedName>
</protein>
<gene>
    <name evidence="1" type="ORF">DI551_06460</name>
</gene>
<dbReference type="Gene3D" id="1.10.150.240">
    <property type="entry name" value="Putative phosphatase, domain 2"/>
    <property type="match status" value="1"/>
</dbReference>
<dbReference type="NCBIfam" id="TIGR01509">
    <property type="entry name" value="HAD-SF-IA-v3"/>
    <property type="match status" value="1"/>
</dbReference>
<dbReference type="PANTHER" id="PTHR18901:SF38">
    <property type="entry name" value="PSEUDOURIDINE-5'-PHOSPHATASE"/>
    <property type="match status" value="1"/>
</dbReference>
<evidence type="ECO:0000313" key="1">
    <source>
        <dbReference type="EMBL" id="PZQ45777.1"/>
    </source>
</evidence>